<dbReference type="Proteomes" id="UP000243217">
    <property type="component" value="Unassembled WGS sequence"/>
</dbReference>
<feature type="transmembrane region" description="Helical" evidence="2">
    <location>
        <begin position="211"/>
        <end position="237"/>
    </location>
</feature>
<evidence type="ECO:0000313" key="4">
    <source>
        <dbReference type="EMBL" id="OQR89605.1"/>
    </source>
</evidence>
<keyword evidence="2" id="KW-0472">Membrane</keyword>
<reference evidence="4 5" key="1">
    <citation type="journal article" date="2014" name="Genome Biol. Evol.">
        <title>The secreted proteins of Achlya hypogyna and Thraustotheca clavata identify the ancestral oomycete secretome and reveal gene acquisitions by horizontal gene transfer.</title>
        <authorList>
            <person name="Misner I."/>
            <person name="Blouin N."/>
            <person name="Leonard G."/>
            <person name="Richards T.A."/>
            <person name="Lane C.E."/>
        </authorList>
    </citation>
    <scope>NUCLEOTIDE SEQUENCE [LARGE SCALE GENOMIC DNA]</scope>
    <source>
        <strain evidence="4 5">ATCC 34112</strain>
    </source>
</reference>
<protein>
    <recommendedName>
        <fullName evidence="6">Carbohydrate-binding protein</fullName>
    </recommendedName>
</protein>
<evidence type="ECO:0000313" key="5">
    <source>
        <dbReference type="Proteomes" id="UP000243217"/>
    </source>
</evidence>
<keyword evidence="3" id="KW-0732">Signal</keyword>
<comment type="caution">
    <text evidence="4">The sequence shown here is derived from an EMBL/GenBank/DDBJ whole genome shotgun (WGS) entry which is preliminary data.</text>
</comment>
<dbReference type="STRING" id="74557.A0A1V9YUY7"/>
<feature type="signal peptide" evidence="3">
    <location>
        <begin position="1"/>
        <end position="23"/>
    </location>
</feature>
<feature type="chain" id="PRO_5012777188" description="Carbohydrate-binding protein" evidence="3">
    <location>
        <begin position="24"/>
        <end position="282"/>
    </location>
</feature>
<evidence type="ECO:0000256" key="1">
    <source>
        <dbReference type="SAM" id="MobiDB-lite"/>
    </source>
</evidence>
<evidence type="ECO:0008006" key="6">
    <source>
        <dbReference type="Google" id="ProtNLM"/>
    </source>
</evidence>
<accession>A0A1V9YUY7</accession>
<dbReference type="AlphaFoldDB" id="A0A1V9YUY7"/>
<gene>
    <name evidence="4" type="ORF">THRCLA_09667</name>
</gene>
<name>A0A1V9YUY7_9STRA</name>
<keyword evidence="2" id="KW-1133">Transmembrane helix</keyword>
<evidence type="ECO:0000256" key="3">
    <source>
        <dbReference type="SAM" id="SignalP"/>
    </source>
</evidence>
<keyword evidence="2" id="KW-0812">Transmembrane</keyword>
<keyword evidence="5" id="KW-1185">Reference proteome</keyword>
<dbReference type="EMBL" id="JNBS01002703">
    <property type="protein sequence ID" value="OQR89605.1"/>
    <property type="molecule type" value="Genomic_DNA"/>
</dbReference>
<proteinExistence type="predicted"/>
<feature type="region of interest" description="Disordered" evidence="1">
    <location>
        <begin position="262"/>
        <end position="282"/>
    </location>
</feature>
<evidence type="ECO:0000256" key="2">
    <source>
        <dbReference type="SAM" id="Phobius"/>
    </source>
</evidence>
<sequence>MLDKIKGTRTLCALFLLLKVALSTDSSICQAAYCYAGGDAKISTKSDLVPPCFQLSSADYPSCYSLKLDVCSSSNMVYCSKYANTATTSSIPTTPTPTSRLASVEINSSICQAEYCYVGGSCIISTTSNYAAPCFQSSSAGYPSCFGLTQQGVCPFSGMVDCSKVAKVTSTAPPTTPPISTEEYTTKIVPTTRAASGKNDLSTNTSNSEQVWPYFVGAAVGLGVAALVAAITLFIMIRIKKASRRNQRNELDEVMTVETASSFGPSFGGSDAPPHIYQPQHH</sequence>
<organism evidence="4 5">
    <name type="scientific">Thraustotheca clavata</name>
    <dbReference type="NCBI Taxonomy" id="74557"/>
    <lineage>
        <taxon>Eukaryota</taxon>
        <taxon>Sar</taxon>
        <taxon>Stramenopiles</taxon>
        <taxon>Oomycota</taxon>
        <taxon>Saprolegniomycetes</taxon>
        <taxon>Saprolegniales</taxon>
        <taxon>Achlyaceae</taxon>
        <taxon>Thraustotheca</taxon>
    </lineage>
</organism>